<evidence type="ECO:0000313" key="1">
    <source>
        <dbReference type="EMBL" id="PNS24056.1"/>
    </source>
</evidence>
<dbReference type="InParanoid" id="A0A2K1R9V3"/>
<reference evidence="1" key="1">
    <citation type="journal article" date="2006" name="Science">
        <title>The genome of black cottonwood, Populus trichocarpa (Torr. &amp; Gray).</title>
        <authorList>
            <person name="Tuskan G.A."/>
            <person name="Difazio S."/>
            <person name="Jansson S."/>
            <person name="Bohlmann J."/>
            <person name="Grigoriev I."/>
            <person name="Hellsten U."/>
            <person name="Putnam N."/>
            <person name="Ralph S."/>
            <person name="Rombauts S."/>
            <person name="Salamov A."/>
            <person name="Schein J."/>
            <person name="Sterck L."/>
            <person name="Aerts A."/>
            <person name="Bhalerao R.R."/>
            <person name="Bhalerao R.P."/>
            <person name="Blaudez D."/>
            <person name="Boerjan W."/>
            <person name="Brun A."/>
            <person name="Brunner A."/>
            <person name="Busov V."/>
            <person name="Campbell M."/>
            <person name="Carlson J."/>
            <person name="Chalot M."/>
            <person name="Chapman J."/>
            <person name="Chen G.L."/>
            <person name="Cooper D."/>
            <person name="Coutinho P.M."/>
            <person name="Couturier J."/>
            <person name="Covert S."/>
            <person name="Cronk Q."/>
            <person name="Cunningham R."/>
            <person name="Davis J."/>
            <person name="Degroeve S."/>
            <person name="Dejardin A."/>
            <person name="Depamphilis C."/>
            <person name="Detter J."/>
            <person name="Dirks B."/>
            <person name="Dubchak I."/>
            <person name="Duplessis S."/>
            <person name="Ehlting J."/>
            <person name="Ellis B."/>
            <person name="Gendler K."/>
            <person name="Goodstein D."/>
            <person name="Gribskov M."/>
            <person name="Grimwood J."/>
            <person name="Groover A."/>
            <person name="Gunter L."/>
            <person name="Hamberger B."/>
            <person name="Heinze B."/>
            <person name="Helariutta Y."/>
            <person name="Henrissat B."/>
            <person name="Holligan D."/>
            <person name="Holt R."/>
            <person name="Huang W."/>
            <person name="Islam-Faridi N."/>
            <person name="Jones S."/>
            <person name="Jones-Rhoades M."/>
            <person name="Jorgensen R."/>
            <person name="Joshi C."/>
            <person name="Kangasjarvi J."/>
            <person name="Karlsson J."/>
            <person name="Kelleher C."/>
            <person name="Kirkpatrick R."/>
            <person name="Kirst M."/>
            <person name="Kohler A."/>
            <person name="Kalluri U."/>
            <person name="Larimer F."/>
            <person name="Leebens-Mack J."/>
            <person name="Leple J.C."/>
            <person name="Locascio P."/>
            <person name="Lou Y."/>
            <person name="Lucas S."/>
            <person name="Martin F."/>
            <person name="Montanini B."/>
            <person name="Napoli C."/>
            <person name="Nelson D.R."/>
            <person name="Nelson C."/>
            <person name="Nieminen K."/>
            <person name="Nilsson O."/>
            <person name="Pereda V."/>
            <person name="Peter G."/>
            <person name="Philippe R."/>
            <person name="Pilate G."/>
            <person name="Poliakov A."/>
            <person name="Razumovskaya J."/>
            <person name="Richardson P."/>
            <person name="Rinaldi C."/>
            <person name="Ritland K."/>
            <person name="Rouze P."/>
            <person name="Ryaboy D."/>
            <person name="Schmutz J."/>
            <person name="Schrader J."/>
            <person name="Segerman B."/>
            <person name="Shin H."/>
            <person name="Siddiqui A."/>
            <person name="Sterky F."/>
            <person name="Terry A."/>
            <person name="Tsai C.J."/>
            <person name="Uberbacher E."/>
            <person name="Unneberg P."/>
            <person name="Vahala J."/>
            <person name="Wall K."/>
            <person name="Wessler S."/>
            <person name="Yang G."/>
            <person name="Yin T."/>
            <person name="Douglas C."/>
            <person name="Marra M."/>
            <person name="Sandberg G."/>
            <person name="Van de Peer Y."/>
            <person name="Rokhsar D."/>
        </authorList>
    </citation>
    <scope>NUCLEOTIDE SEQUENCE [LARGE SCALE GENOMIC DNA]</scope>
    <source>
        <strain evidence="1">Nisqually-1</strain>
    </source>
</reference>
<dbReference type="EMBL" id="KZ623343">
    <property type="protein sequence ID" value="PNS24056.1"/>
    <property type="molecule type" value="Genomic_DNA"/>
</dbReference>
<name>A0A2K1R9V3_POPTR</name>
<protein>
    <submittedName>
        <fullName evidence="1">Uncharacterized protein</fullName>
    </submittedName>
</protein>
<reference evidence="1" key="2">
    <citation type="submission" date="2017-07" db="EMBL/GenBank/DDBJ databases">
        <title>WGS assembly of Populus trichocarpa.</title>
        <authorList>
            <person name="Tuskan G."/>
            <person name="Difazio S."/>
            <person name="Jansson S."/>
            <person name="Bohlmann J."/>
            <person name="Grigoriev I."/>
            <person name="Hellsten U."/>
            <person name="Putnam N."/>
            <person name="Ralph S."/>
            <person name="Rombauts S."/>
            <person name="Salamov A."/>
            <person name="Schein J."/>
            <person name="Sterck L."/>
            <person name="Aerts A."/>
            <person name="Bhalerao R."/>
            <person name="Bhalerao R."/>
            <person name="Blaudez D."/>
            <person name="Boerjan W."/>
            <person name="Brun A."/>
            <person name="Brunner A."/>
            <person name="Busov V."/>
            <person name="Campbell M."/>
            <person name="Carlson J."/>
            <person name="Chalot M."/>
            <person name="Chapman J."/>
            <person name="Chen G."/>
            <person name="Cooper D."/>
            <person name="Coutinho P."/>
            <person name="Couturier J."/>
            <person name="Covert S."/>
            <person name="Cronk Q."/>
            <person name="Cunningham R."/>
            <person name="Davis J."/>
            <person name="Degroeve S."/>
            <person name="Dejardin A."/>
            <person name="Depamphilis C."/>
            <person name="Detter J."/>
            <person name="Dirks B."/>
            <person name="Dubchak I."/>
            <person name="Duplessis S."/>
            <person name="Ehlting J."/>
            <person name="Ellis B."/>
            <person name="Gendler K."/>
            <person name="Goodstein D."/>
            <person name="Gribskov M."/>
            <person name="Grimwood J."/>
            <person name="Groover A."/>
            <person name="Gunter L."/>
            <person name="Hamberger B."/>
            <person name="Heinze B."/>
            <person name="Helariutta Y."/>
            <person name="Henrissat B."/>
            <person name="Holligan D."/>
            <person name="Holt R."/>
            <person name="Huang W."/>
            <person name="Islam-Faridi N."/>
            <person name="Jones S."/>
            <person name="Jones-Rhoades M."/>
            <person name="Jorgensen R."/>
            <person name="Joshi C."/>
            <person name="Kangasjarvi J."/>
            <person name="Karlsson J."/>
            <person name="Kelleher C."/>
            <person name="Kirkpatrick R."/>
            <person name="Kirst M."/>
            <person name="Kohler A."/>
            <person name="Kalluri U."/>
            <person name="Larimer F."/>
            <person name="Leebens-Mack J."/>
            <person name="Leple J."/>
            <person name="Locascio P."/>
            <person name="Lou Y."/>
            <person name="Lucas S."/>
            <person name="Martin F."/>
            <person name="Montanini B."/>
            <person name="Napoli C."/>
            <person name="Nelson D."/>
            <person name="Nelson C."/>
            <person name="Nieminen K."/>
            <person name="Nilsson O."/>
            <person name="Pereda V."/>
            <person name="Peter G."/>
            <person name="Philippe R."/>
            <person name="Pilate G."/>
            <person name="Poliakov A."/>
            <person name="Razumovskaya J."/>
            <person name="Richardson P."/>
            <person name="Rinaldi C."/>
            <person name="Ritland K."/>
            <person name="Rouze P."/>
            <person name="Ryaboy D."/>
            <person name="Schmutz J."/>
            <person name="Schrader J."/>
            <person name="Segerman B."/>
            <person name="Shin H."/>
            <person name="Siddiqui A."/>
            <person name="Sterky F."/>
            <person name="Terry A."/>
            <person name="Tsai C."/>
            <person name="Uberbacher E."/>
            <person name="Unneberg P."/>
            <person name="Vahala J."/>
            <person name="Wall K."/>
            <person name="Wessler S."/>
            <person name="Yang G."/>
            <person name="Yin T."/>
            <person name="Douglas C."/>
            <person name="Marra M."/>
            <person name="Sandberg G."/>
            <person name="Van De Peer Y."/>
            <person name="Rokhsar D."/>
        </authorList>
    </citation>
    <scope>NUCLEOTIDE SEQUENCE</scope>
    <source>
        <strain evidence="1">Nisqually-1</strain>
    </source>
</reference>
<gene>
    <name evidence="1" type="ORF">POPTR_T011600</name>
</gene>
<organism evidence="1">
    <name type="scientific">Populus trichocarpa</name>
    <name type="common">Western balsam poplar</name>
    <name type="synonym">Populus balsamifera subsp. trichocarpa</name>
    <dbReference type="NCBI Taxonomy" id="3694"/>
    <lineage>
        <taxon>Eukaryota</taxon>
        <taxon>Viridiplantae</taxon>
        <taxon>Streptophyta</taxon>
        <taxon>Embryophyta</taxon>
        <taxon>Tracheophyta</taxon>
        <taxon>Spermatophyta</taxon>
        <taxon>Magnoliopsida</taxon>
        <taxon>eudicotyledons</taxon>
        <taxon>Gunneridae</taxon>
        <taxon>Pentapetalae</taxon>
        <taxon>rosids</taxon>
        <taxon>fabids</taxon>
        <taxon>Malpighiales</taxon>
        <taxon>Salicaceae</taxon>
        <taxon>Saliceae</taxon>
        <taxon>Populus</taxon>
    </lineage>
</organism>
<accession>A0A2K1R9V3</accession>
<proteinExistence type="predicted"/>
<dbReference type="AlphaFoldDB" id="A0A2K1R9V3"/>
<sequence length="72" mass="8571">MRKFSKERNFLGFGFLIFVVSFFGMRPVNVCVHPCLWRDCYCEKVLLLNVSESNYSESALELESWRLFQHES</sequence>